<organism evidence="2 3">
    <name type="scientific">Salix brachista</name>
    <dbReference type="NCBI Taxonomy" id="2182728"/>
    <lineage>
        <taxon>Eukaryota</taxon>
        <taxon>Viridiplantae</taxon>
        <taxon>Streptophyta</taxon>
        <taxon>Embryophyta</taxon>
        <taxon>Tracheophyta</taxon>
        <taxon>Spermatophyta</taxon>
        <taxon>Magnoliopsida</taxon>
        <taxon>eudicotyledons</taxon>
        <taxon>Gunneridae</taxon>
        <taxon>Pentapetalae</taxon>
        <taxon>rosids</taxon>
        <taxon>fabids</taxon>
        <taxon>Malpighiales</taxon>
        <taxon>Salicaceae</taxon>
        <taxon>Saliceae</taxon>
        <taxon>Salix</taxon>
    </lineage>
</organism>
<name>A0A5N5JYR8_9ROSI</name>
<accession>A0A5N5JYR8</accession>
<dbReference type="InterPro" id="IPR040256">
    <property type="entry name" value="At4g02000-like"/>
</dbReference>
<dbReference type="Pfam" id="PF14111">
    <property type="entry name" value="DUF4283"/>
    <property type="match status" value="1"/>
</dbReference>
<sequence>MGRPLSYNFLRERLLRRWKLKGLMTLFDLENNFFIVKFLLDDDMKYVLIGAPWQDARQYVTAERWKLSFNPKEEKITHMTAWVRINGLNVEFFRFDVFEKIGNLIGLTVKVDSHTMSPSRGNFLEYVSSLIPLTPCIEVEGPTYRVVYEGIQIICFECGHYGHGRDNFPLNEKAAELESMKDVTVPDNRSVEIENLEATHTKQVVGFLCVQVPMLLRRVLLIFIDSGCY</sequence>
<gene>
    <name evidence="2" type="ORF">DKX38_024286</name>
</gene>
<evidence type="ECO:0000259" key="1">
    <source>
        <dbReference type="Pfam" id="PF14111"/>
    </source>
</evidence>
<dbReference type="PANTHER" id="PTHR31286">
    <property type="entry name" value="GLYCINE-RICH CELL WALL STRUCTURAL PROTEIN 1.8-LIKE"/>
    <property type="match status" value="1"/>
</dbReference>
<dbReference type="EMBL" id="VDCV01000016">
    <property type="protein sequence ID" value="KAB5519967.1"/>
    <property type="molecule type" value="Genomic_DNA"/>
</dbReference>
<protein>
    <recommendedName>
        <fullName evidence="1">DUF4283 domain-containing protein</fullName>
    </recommendedName>
</protein>
<reference evidence="3" key="1">
    <citation type="journal article" date="2019" name="Gigascience">
        <title>De novo genome assembly of the endangered Acer yangbiense, a plant species with extremely small populations endemic to Yunnan Province, China.</title>
        <authorList>
            <person name="Yang J."/>
            <person name="Wariss H.M."/>
            <person name="Tao L."/>
            <person name="Zhang R."/>
            <person name="Yun Q."/>
            <person name="Hollingsworth P."/>
            <person name="Dao Z."/>
            <person name="Luo G."/>
            <person name="Guo H."/>
            <person name="Ma Y."/>
            <person name="Sun W."/>
        </authorList>
    </citation>
    <scope>NUCLEOTIDE SEQUENCE [LARGE SCALE GENOMIC DNA]</scope>
    <source>
        <strain evidence="3">cv. br00</strain>
    </source>
</reference>
<evidence type="ECO:0000313" key="3">
    <source>
        <dbReference type="Proteomes" id="UP000326939"/>
    </source>
</evidence>
<feature type="domain" description="DUF4283" evidence="1">
    <location>
        <begin position="6"/>
        <end position="73"/>
    </location>
</feature>
<dbReference type="InterPro" id="IPR025558">
    <property type="entry name" value="DUF4283"/>
</dbReference>
<keyword evidence="3" id="KW-1185">Reference proteome</keyword>
<proteinExistence type="predicted"/>
<dbReference type="Proteomes" id="UP000326939">
    <property type="component" value="Chromosome 16"/>
</dbReference>
<dbReference type="AlphaFoldDB" id="A0A5N5JYR8"/>
<comment type="caution">
    <text evidence="2">The sequence shown here is derived from an EMBL/GenBank/DDBJ whole genome shotgun (WGS) entry which is preliminary data.</text>
</comment>
<dbReference type="PANTHER" id="PTHR31286:SF99">
    <property type="entry name" value="DUF4283 DOMAIN-CONTAINING PROTEIN"/>
    <property type="match status" value="1"/>
</dbReference>
<evidence type="ECO:0000313" key="2">
    <source>
        <dbReference type="EMBL" id="KAB5519967.1"/>
    </source>
</evidence>